<keyword evidence="12" id="KW-0812">Transmembrane</keyword>
<comment type="pathway">
    <text evidence="1">Cell wall biogenesis; peptidoglycan biosynthesis.</text>
</comment>
<evidence type="ECO:0000256" key="4">
    <source>
        <dbReference type="ARBA" id="ARBA00022645"/>
    </source>
</evidence>
<dbReference type="GO" id="GO:0008955">
    <property type="term" value="F:peptidoglycan glycosyltransferase activity"/>
    <property type="evidence" value="ECO:0007669"/>
    <property type="project" value="UniProtKB-EC"/>
</dbReference>
<comment type="similarity">
    <text evidence="2">In the C-terminal section; belongs to the transpeptidase family.</text>
</comment>
<feature type="domain" description="Glycosyl transferase family 51" evidence="14">
    <location>
        <begin position="121"/>
        <end position="282"/>
    </location>
</feature>
<dbReference type="InterPro" id="IPR023346">
    <property type="entry name" value="Lysozyme-like_dom_sf"/>
</dbReference>
<evidence type="ECO:0000256" key="11">
    <source>
        <dbReference type="ARBA" id="ARBA00049902"/>
    </source>
</evidence>
<dbReference type="RefSeq" id="WP_121734570.1">
    <property type="nucleotide sequence ID" value="NZ_QXXG01000001.1"/>
</dbReference>
<evidence type="ECO:0000256" key="3">
    <source>
        <dbReference type="ARBA" id="ARBA00007739"/>
    </source>
</evidence>
<dbReference type="GO" id="GO:0008658">
    <property type="term" value="F:penicillin binding"/>
    <property type="evidence" value="ECO:0007669"/>
    <property type="project" value="InterPro"/>
</dbReference>
<sequence length="848" mass="95041">MRRVSIGMIEAVLLIKYRNTQPDSTAVLRKEYRSTLRTVLQYFLRSTGRCLSHLSKSLLPRPGRVSWHLLASLLGIGGAAWCVMYGIVPRQLFPDPCSTLLYSAEGELLGARIATDGQWRFPAADSLPDRFVDCLLTYEDKRFFYHPGIDPAAIVRAIRLNGKAGRVVSGGSTLTMQLARIARGNQDRTFYEKTIEMCWALFLETTHSKREILNLYASHAPFGGNVIGLETAAWRYFGRSASELSWAESATLAVLPNSPALIHPGRNRKQLKEKRDRLLASLQKKGVLEETEYELACMEPLPEAPVPLPNDAPHLLERLAAEQPGQRIQTSVRQALQRQTQALVNRYAREYSSNHIYNLAAIVADVETGEVLAYAGNATYPADERRGNQVDIITSPRSTGSILKPFLYAGMLHDGLLLPSMLVSDVPLNINGFSPQNYNKTFYGAVPAHVAIERSLNVPLVRMLSRYNTGRFMSLLKSWGMTTLRFSEEHYGASLILGGAEGTLWDLSGMYASMSRVLKHYRTYNGRYHPADIHPLTPFPAERKEPIRSLTDSRLTDKALLSSAALWYTFEAMSALNRPEEEADWQQFESMKRIAWKTGTSYGGRDAWAIGTTPRYVVGVWAGNASGEGRPGLTGVGNAAPVLFDLFSLLPGGEWFDLPYDETLPMAICRNSGHKASPYCEQTDTLYMPLSGNNTGVCPYHKLVHLSADGRYRVNSSCESVDRVISRPWFVLPPAQEYYYRNYHIDYVPLPPVKPGCGQDLNRQIELIYPEHNAILYLPKGFSGKSEKFIFKAAHARRDATIYWHLDESYLGETTENHQISCSVSQGKHLLTLIDNEGNQKKIQFEVK</sequence>
<evidence type="ECO:0000313" key="17">
    <source>
        <dbReference type="Proteomes" id="UP000278164"/>
    </source>
</evidence>
<comment type="similarity">
    <text evidence="3">In the N-terminal section; belongs to the glycosyltransferase 51 family.</text>
</comment>
<dbReference type="InterPro" id="IPR012338">
    <property type="entry name" value="Beta-lactam/transpept-like"/>
</dbReference>
<dbReference type="Pfam" id="PF06832">
    <property type="entry name" value="BiPBP_C"/>
    <property type="match status" value="1"/>
</dbReference>
<dbReference type="SUPFAM" id="SSF53955">
    <property type="entry name" value="Lysozyme-like"/>
    <property type="match status" value="1"/>
</dbReference>
<evidence type="ECO:0000259" key="14">
    <source>
        <dbReference type="Pfam" id="PF00912"/>
    </source>
</evidence>
<keyword evidence="4" id="KW-0121">Carboxypeptidase</keyword>
<gene>
    <name evidence="16" type="primary">pbpC</name>
    <name evidence="16" type="ORF">D7V78_00745</name>
</gene>
<evidence type="ECO:0000256" key="6">
    <source>
        <dbReference type="ARBA" id="ARBA00022676"/>
    </source>
</evidence>
<name>A0A3L7ZTC5_PARDI</name>
<evidence type="ECO:0000256" key="9">
    <source>
        <dbReference type="ARBA" id="ARBA00023268"/>
    </source>
</evidence>
<evidence type="ECO:0000256" key="12">
    <source>
        <dbReference type="SAM" id="Phobius"/>
    </source>
</evidence>
<reference evidence="16 17" key="1">
    <citation type="submission" date="2018-09" db="EMBL/GenBank/DDBJ databases">
        <title>Murine metabolic-syndrome-specific gut microbial biobank.</title>
        <authorList>
            <person name="Liu C."/>
        </authorList>
    </citation>
    <scope>NUCLEOTIDE SEQUENCE [LARGE SCALE GENOMIC DNA]</scope>
    <source>
        <strain evidence="16 17">8-P5</strain>
    </source>
</reference>
<keyword evidence="12" id="KW-0472">Membrane</keyword>
<evidence type="ECO:0000256" key="1">
    <source>
        <dbReference type="ARBA" id="ARBA00004752"/>
    </source>
</evidence>
<keyword evidence="9" id="KW-0511">Multifunctional enzyme</keyword>
<proteinExistence type="inferred from homology"/>
<dbReference type="Proteomes" id="UP000278164">
    <property type="component" value="Unassembled WGS sequence"/>
</dbReference>
<evidence type="ECO:0000259" key="15">
    <source>
        <dbReference type="Pfam" id="PF06832"/>
    </source>
</evidence>
<accession>A0A3L7ZTC5</accession>
<dbReference type="InterPro" id="IPR036950">
    <property type="entry name" value="PBP_transglycosylase"/>
</dbReference>
<evidence type="ECO:0000256" key="7">
    <source>
        <dbReference type="ARBA" id="ARBA00022679"/>
    </source>
</evidence>
<dbReference type="InterPro" id="IPR050396">
    <property type="entry name" value="Glycosyltr_51/Transpeptidase"/>
</dbReference>
<evidence type="ECO:0000256" key="2">
    <source>
        <dbReference type="ARBA" id="ARBA00007090"/>
    </source>
</evidence>
<dbReference type="InterPro" id="IPR001264">
    <property type="entry name" value="Glyco_trans_51"/>
</dbReference>
<dbReference type="InterPro" id="IPR009647">
    <property type="entry name" value="PBP_C"/>
</dbReference>
<dbReference type="EC" id="2.4.99.28" evidence="10"/>
<keyword evidence="5" id="KW-0645">Protease</keyword>
<dbReference type="InterPro" id="IPR011815">
    <property type="entry name" value="PBP_1c"/>
</dbReference>
<dbReference type="InterPro" id="IPR001460">
    <property type="entry name" value="PCN-bd_Tpept"/>
</dbReference>
<dbReference type="PANTHER" id="PTHR32282">
    <property type="entry name" value="BINDING PROTEIN TRANSPEPTIDASE, PUTATIVE-RELATED"/>
    <property type="match status" value="1"/>
</dbReference>
<evidence type="ECO:0000256" key="5">
    <source>
        <dbReference type="ARBA" id="ARBA00022670"/>
    </source>
</evidence>
<organism evidence="16 17">
    <name type="scientific">Parabacteroides distasonis</name>
    <dbReference type="NCBI Taxonomy" id="823"/>
    <lineage>
        <taxon>Bacteria</taxon>
        <taxon>Pseudomonadati</taxon>
        <taxon>Bacteroidota</taxon>
        <taxon>Bacteroidia</taxon>
        <taxon>Bacteroidales</taxon>
        <taxon>Tannerellaceae</taxon>
        <taxon>Parabacteroides</taxon>
    </lineage>
</organism>
<dbReference type="SUPFAM" id="SSF56601">
    <property type="entry name" value="beta-lactamase/transpeptidase-like"/>
    <property type="match status" value="1"/>
</dbReference>
<dbReference type="GO" id="GO:0009252">
    <property type="term" value="P:peptidoglycan biosynthetic process"/>
    <property type="evidence" value="ECO:0007669"/>
    <property type="project" value="InterPro"/>
</dbReference>
<dbReference type="Pfam" id="PF00912">
    <property type="entry name" value="Transgly"/>
    <property type="match status" value="1"/>
</dbReference>
<dbReference type="GO" id="GO:0006508">
    <property type="term" value="P:proteolysis"/>
    <property type="evidence" value="ECO:0007669"/>
    <property type="project" value="UniProtKB-KW"/>
</dbReference>
<evidence type="ECO:0000259" key="13">
    <source>
        <dbReference type="Pfam" id="PF00905"/>
    </source>
</evidence>
<dbReference type="OrthoDB" id="9766909at2"/>
<feature type="domain" description="Penicillin-binding protein transpeptidase" evidence="13">
    <location>
        <begin position="360"/>
        <end position="490"/>
    </location>
</feature>
<dbReference type="GO" id="GO:0004180">
    <property type="term" value="F:carboxypeptidase activity"/>
    <property type="evidence" value="ECO:0007669"/>
    <property type="project" value="UniProtKB-KW"/>
</dbReference>
<feature type="domain" description="Penicillin-binding C-terminal" evidence="15">
    <location>
        <begin position="756"/>
        <end position="845"/>
    </location>
</feature>
<dbReference type="Gene3D" id="1.10.3810.10">
    <property type="entry name" value="Biosynthetic peptidoglycan transglycosylase-like"/>
    <property type="match status" value="1"/>
</dbReference>
<evidence type="ECO:0000256" key="8">
    <source>
        <dbReference type="ARBA" id="ARBA00022801"/>
    </source>
</evidence>
<dbReference type="AlphaFoldDB" id="A0A3L7ZTC5"/>
<protein>
    <recommendedName>
        <fullName evidence="10">peptidoglycan glycosyltransferase</fullName>
        <ecNumber evidence="10">2.4.99.28</ecNumber>
    </recommendedName>
</protein>
<keyword evidence="6" id="KW-0328">Glycosyltransferase</keyword>
<dbReference type="NCBIfam" id="TIGR02073">
    <property type="entry name" value="PBP_1c"/>
    <property type="match status" value="1"/>
</dbReference>
<dbReference type="Gene3D" id="3.40.710.10">
    <property type="entry name" value="DD-peptidase/beta-lactamase superfamily"/>
    <property type="match status" value="1"/>
</dbReference>
<keyword evidence="8" id="KW-0378">Hydrolase</keyword>
<dbReference type="PANTHER" id="PTHR32282:SF15">
    <property type="entry name" value="PENICILLIN-BINDING PROTEIN 1C"/>
    <property type="match status" value="1"/>
</dbReference>
<dbReference type="Pfam" id="PF00905">
    <property type="entry name" value="Transpeptidase"/>
    <property type="match status" value="1"/>
</dbReference>
<evidence type="ECO:0000256" key="10">
    <source>
        <dbReference type="ARBA" id="ARBA00044770"/>
    </source>
</evidence>
<comment type="catalytic activity">
    <reaction evidence="11">
        <text>[GlcNAc-(1-&gt;4)-Mur2Ac(oyl-L-Ala-gamma-D-Glu-L-Lys-D-Ala-D-Ala)](n)-di-trans,octa-cis-undecaprenyl diphosphate + beta-D-GlcNAc-(1-&gt;4)-Mur2Ac(oyl-L-Ala-gamma-D-Glu-L-Lys-D-Ala-D-Ala)-di-trans,octa-cis-undecaprenyl diphosphate = [GlcNAc-(1-&gt;4)-Mur2Ac(oyl-L-Ala-gamma-D-Glu-L-Lys-D-Ala-D-Ala)](n+1)-di-trans,octa-cis-undecaprenyl diphosphate + di-trans,octa-cis-undecaprenyl diphosphate + H(+)</text>
        <dbReference type="Rhea" id="RHEA:23708"/>
        <dbReference type="Rhea" id="RHEA-COMP:9602"/>
        <dbReference type="Rhea" id="RHEA-COMP:9603"/>
        <dbReference type="ChEBI" id="CHEBI:15378"/>
        <dbReference type="ChEBI" id="CHEBI:58405"/>
        <dbReference type="ChEBI" id="CHEBI:60033"/>
        <dbReference type="ChEBI" id="CHEBI:78435"/>
        <dbReference type="EC" id="2.4.99.28"/>
    </reaction>
</comment>
<keyword evidence="12" id="KW-1133">Transmembrane helix</keyword>
<dbReference type="GO" id="GO:0030288">
    <property type="term" value="C:outer membrane-bounded periplasmic space"/>
    <property type="evidence" value="ECO:0007669"/>
    <property type="project" value="TreeGrafter"/>
</dbReference>
<comment type="caution">
    <text evidence="16">The sequence shown here is derived from an EMBL/GenBank/DDBJ whole genome shotgun (WGS) entry which is preliminary data.</text>
</comment>
<evidence type="ECO:0000313" key="16">
    <source>
        <dbReference type="EMBL" id="RLT75086.1"/>
    </source>
</evidence>
<feature type="transmembrane region" description="Helical" evidence="12">
    <location>
        <begin position="65"/>
        <end position="88"/>
    </location>
</feature>
<keyword evidence="7" id="KW-0808">Transferase</keyword>
<dbReference type="EMBL" id="RAYI01000001">
    <property type="protein sequence ID" value="RLT75086.1"/>
    <property type="molecule type" value="Genomic_DNA"/>
</dbReference>